<evidence type="ECO:0000256" key="4">
    <source>
        <dbReference type="ARBA" id="ARBA00022917"/>
    </source>
</evidence>
<dbReference type="InterPro" id="IPR004373">
    <property type="entry name" value="RF-1"/>
</dbReference>
<comment type="similarity">
    <text evidence="2 6">Belongs to the prokaryotic/mitochondrial release factor family.</text>
</comment>
<dbReference type="PANTHER" id="PTHR43804">
    <property type="entry name" value="LD18447P"/>
    <property type="match status" value="1"/>
</dbReference>
<evidence type="ECO:0000259" key="9">
    <source>
        <dbReference type="PROSITE" id="PS00745"/>
    </source>
</evidence>
<dbReference type="NCBIfam" id="NF001859">
    <property type="entry name" value="PRK00591.1"/>
    <property type="match status" value="1"/>
</dbReference>
<feature type="modified residue" description="N5-methylglutamine" evidence="6">
    <location>
        <position position="234"/>
    </location>
</feature>
<feature type="domain" description="Prokaryotic-type class I peptide chain release factors" evidence="9">
    <location>
        <begin position="227"/>
        <end position="243"/>
    </location>
</feature>
<dbReference type="PANTHER" id="PTHR43804:SF7">
    <property type="entry name" value="LD18447P"/>
    <property type="match status" value="1"/>
</dbReference>
<name>E4L879_9FIRM</name>
<keyword evidence="6" id="KW-0963">Cytoplasm</keyword>
<protein>
    <recommendedName>
        <fullName evidence="5 6">Peptide chain release factor 1</fullName>
        <shortName evidence="6">RF-1</shortName>
    </recommendedName>
</protein>
<dbReference type="eggNOG" id="COG0216">
    <property type="taxonomic scope" value="Bacteria"/>
</dbReference>
<dbReference type="Gene3D" id="3.30.160.20">
    <property type="match status" value="1"/>
</dbReference>
<evidence type="ECO:0000256" key="6">
    <source>
        <dbReference type="HAMAP-Rule" id="MF_00093"/>
    </source>
</evidence>
<comment type="function">
    <text evidence="1 6">Peptide chain release factor 1 directs the termination of translation in response to the peptide chain termination codons UAG and UAA.</text>
</comment>
<evidence type="ECO:0000313" key="10">
    <source>
        <dbReference type="EMBL" id="EFR42932.1"/>
    </source>
</evidence>
<dbReference type="Proteomes" id="UP000004594">
    <property type="component" value="Unassembled WGS sequence"/>
</dbReference>
<dbReference type="AlphaFoldDB" id="E4L879"/>
<dbReference type="HAMAP" id="MF_00093">
    <property type="entry name" value="Rel_fac_1"/>
    <property type="match status" value="1"/>
</dbReference>
<evidence type="ECO:0000256" key="1">
    <source>
        <dbReference type="ARBA" id="ARBA00002986"/>
    </source>
</evidence>
<evidence type="ECO:0000313" key="11">
    <source>
        <dbReference type="Proteomes" id="UP000004594"/>
    </source>
</evidence>
<dbReference type="SMART" id="SM00937">
    <property type="entry name" value="PCRF"/>
    <property type="match status" value="1"/>
</dbReference>
<comment type="subcellular location">
    <subcellularLocation>
        <location evidence="6">Cytoplasm</location>
    </subcellularLocation>
</comment>
<dbReference type="Gene3D" id="6.10.140.1950">
    <property type="match status" value="1"/>
</dbReference>
<dbReference type="InterPro" id="IPR000352">
    <property type="entry name" value="Pep_chain_release_fac_I"/>
</dbReference>
<reference evidence="10 11" key="1">
    <citation type="submission" date="2010-11" db="EMBL/GenBank/DDBJ databases">
        <authorList>
            <person name="Durkin A.S."/>
            <person name="Madupu R."/>
            <person name="Torralba M."/>
            <person name="Gillis M."/>
            <person name="Methe B."/>
            <person name="Sutton G."/>
            <person name="Nelson K.E."/>
        </authorList>
    </citation>
    <scope>NUCLEOTIDE SEQUENCE [LARGE SCALE GENOMIC DNA]</scope>
    <source>
        <strain evidence="10 11">UPII 345-E</strain>
    </source>
</reference>
<feature type="coiled-coil region" evidence="7">
    <location>
        <begin position="68"/>
        <end position="95"/>
    </location>
</feature>
<dbReference type="PROSITE" id="PS00745">
    <property type="entry name" value="RF_PROK_I"/>
    <property type="match status" value="1"/>
</dbReference>
<dbReference type="SUPFAM" id="SSF75620">
    <property type="entry name" value="Release factor"/>
    <property type="match status" value="1"/>
</dbReference>
<dbReference type="Pfam" id="PF03462">
    <property type="entry name" value="PCRF"/>
    <property type="match status" value="1"/>
</dbReference>
<dbReference type="NCBIfam" id="TIGR00019">
    <property type="entry name" value="prfA"/>
    <property type="match status" value="1"/>
</dbReference>
<accession>E4L879</accession>
<keyword evidence="4 6" id="KW-0648">Protein biosynthesis</keyword>
<dbReference type="InterPro" id="IPR005139">
    <property type="entry name" value="PCRF"/>
</dbReference>
<dbReference type="RefSeq" id="WP_007554333.1">
    <property type="nucleotide sequence ID" value="NZ_AENT01000012.1"/>
</dbReference>
<dbReference type="InterPro" id="IPR050057">
    <property type="entry name" value="Prokaryotic/Mito_RF"/>
</dbReference>
<evidence type="ECO:0000256" key="7">
    <source>
        <dbReference type="SAM" id="Coils"/>
    </source>
</evidence>
<dbReference type="Gene3D" id="3.30.70.1660">
    <property type="match status" value="2"/>
</dbReference>
<feature type="region of interest" description="Disordered" evidence="8">
    <location>
        <begin position="285"/>
        <end position="305"/>
    </location>
</feature>
<sequence>MNTEKLQGIENRYLTLEDKLSDPSVIENQEKWRKFSKEHAELGEIVTLYRQYKKVFETKNAALEILNDKNQEELFELAKEDLKEAEKEIEKLEHQLHLLLIPKDPNDSRNVILEIRAGTGGDEAALFVADLLKMYLKFAEHRKWRCSIVDMNETDLGGYREVICTIDGHNAYSILKFESGVHRVQRIPETESSGRVHTSAVTVAVLPEAEDVDIEISKEDIRVDVYRASGAGGQHINKTSSAIRITHLPTGIVVTCQNERDQRQNREKAMQILKARLYDEALRKTKSETAQNRKEQVGSGDRSERIRTYNYPQGRITDHRIGVSVYQMDSFMNGYMEPIIDRLIEADLNLKIKEGEGNG</sequence>
<proteinExistence type="inferred from homology"/>
<evidence type="ECO:0000256" key="8">
    <source>
        <dbReference type="SAM" id="MobiDB-lite"/>
    </source>
</evidence>
<comment type="caution">
    <text evidence="10">The sequence shown here is derived from an EMBL/GenBank/DDBJ whole genome shotgun (WGS) entry which is preliminary data.</text>
</comment>
<evidence type="ECO:0000256" key="3">
    <source>
        <dbReference type="ARBA" id="ARBA00022481"/>
    </source>
</evidence>
<dbReference type="GO" id="GO:0016149">
    <property type="term" value="F:translation release factor activity, codon specific"/>
    <property type="evidence" value="ECO:0007669"/>
    <property type="project" value="UniProtKB-UniRule"/>
</dbReference>
<dbReference type="GO" id="GO:0005737">
    <property type="term" value="C:cytoplasm"/>
    <property type="evidence" value="ECO:0007669"/>
    <property type="project" value="UniProtKB-SubCell"/>
</dbReference>
<dbReference type="EMBL" id="AENT01000012">
    <property type="protein sequence ID" value="EFR42932.1"/>
    <property type="molecule type" value="Genomic_DNA"/>
</dbReference>
<dbReference type="InterPro" id="IPR045853">
    <property type="entry name" value="Pep_chain_release_fac_I_sf"/>
</dbReference>
<dbReference type="FunFam" id="3.30.70.1660:FF:000002">
    <property type="entry name" value="Peptide chain release factor 1"/>
    <property type="match status" value="1"/>
</dbReference>
<keyword evidence="3 6" id="KW-0488">Methylation</keyword>
<dbReference type="Pfam" id="PF00472">
    <property type="entry name" value="RF-1"/>
    <property type="match status" value="1"/>
</dbReference>
<organism evidence="10 11">
    <name type="scientific">Dialister micraerophilus UPII 345-E</name>
    <dbReference type="NCBI Taxonomy" id="910314"/>
    <lineage>
        <taxon>Bacteria</taxon>
        <taxon>Bacillati</taxon>
        <taxon>Bacillota</taxon>
        <taxon>Negativicutes</taxon>
        <taxon>Veillonellales</taxon>
        <taxon>Veillonellaceae</taxon>
        <taxon>Dialister</taxon>
    </lineage>
</organism>
<dbReference type="OrthoDB" id="9806673at2"/>
<keyword evidence="7" id="KW-0175">Coiled coil</keyword>
<comment type="PTM">
    <text evidence="6">Methylated by PrmC. Methylation increases the termination efficiency of RF1.</text>
</comment>
<dbReference type="FunFam" id="3.30.160.20:FF:000004">
    <property type="entry name" value="Peptide chain release factor 1"/>
    <property type="match status" value="1"/>
</dbReference>
<gene>
    <name evidence="6 10" type="primary">prfA</name>
    <name evidence="10" type="ORF">HMPREF9220_1062</name>
</gene>
<evidence type="ECO:0000256" key="2">
    <source>
        <dbReference type="ARBA" id="ARBA00010835"/>
    </source>
</evidence>
<evidence type="ECO:0000256" key="5">
    <source>
        <dbReference type="ARBA" id="ARBA00050039"/>
    </source>
</evidence>